<dbReference type="Pfam" id="PF01931">
    <property type="entry name" value="NTPase_I-T"/>
    <property type="match status" value="1"/>
</dbReference>
<feature type="compositionally biased region" description="Basic and acidic residues" evidence="4">
    <location>
        <begin position="1"/>
        <end position="16"/>
    </location>
</feature>
<dbReference type="PANTHER" id="PTHR23276:SF2">
    <property type="entry name" value="PROTEIN PRRC1"/>
    <property type="match status" value="1"/>
</dbReference>
<proteinExistence type="inferred from homology"/>
<dbReference type="PANTHER" id="PTHR23276">
    <property type="entry name" value="PROTEIN PRRC1"/>
    <property type="match status" value="1"/>
</dbReference>
<feature type="domain" description="Non-canonical purine NTP phosphatase/PRRC1" evidence="5">
    <location>
        <begin position="114"/>
        <end position="229"/>
    </location>
</feature>
<dbReference type="Proteomes" id="UP001642483">
    <property type="component" value="Unassembled WGS sequence"/>
</dbReference>
<evidence type="ECO:0000256" key="3">
    <source>
        <dbReference type="ARBA" id="ARBA00023034"/>
    </source>
</evidence>
<name>A0ABP0EWB8_CLALP</name>
<dbReference type="SUPFAM" id="SSF52972">
    <property type="entry name" value="ITPase-like"/>
    <property type="match status" value="1"/>
</dbReference>
<evidence type="ECO:0000259" key="5">
    <source>
        <dbReference type="Pfam" id="PF01931"/>
    </source>
</evidence>
<dbReference type="EMBL" id="CAWYQH010000001">
    <property type="protein sequence ID" value="CAK8671720.1"/>
    <property type="molecule type" value="Genomic_DNA"/>
</dbReference>
<comment type="caution">
    <text evidence="6">The sequence shown here is derived from an EMBL/GenBank/DDBJ whole genome shotgun (WGS) entry which is preliminary data.</text>
</comment>
<organism evidence="6 7">
    <name type="scientific">Clavelina lepadiformis</name>
    <name type="common">Light-bulb sea squirt</name>
    <name type="synonym">Ascidia lepadiformis</name>
    <dbReference type="NCBI Taxonomy" id="159417"/>
    <lineage>
        <taxon>Eukaryota</taxon>
        <taxon>Metazoa</taxon>
        <taxon>Chordata</taxon>
        <taxon>Tunicata</taxon>
        <taxon>Ascidiacea</taxon>
        <taxon>Aplousobranchia</taxon>
        <taxon>Clavelinidae</taxon>
        <taxon>Clavelina</taxon>
    </lineage>
</organism>
<protein>
    <recommendedName>
        <fullName evidence="5">Non-canonical purine NTP phosphatase/PRRC1 domain-containing protein</fullName>
    </recommendedName>
</protein>
<gene>
    <name evidence="6" type="ORF">CVLEPA_LOCUS761</name>
</gene>
<dbReference type="InterPro" id="IPR026534">
    <property type="entry name" value="PRRC1"/>
</dbReference>
<dbReference type="InterPro" id="IPR026533">
    <property type="entry name" value="NTPase/PRRC1"/>
</dbReference>
<keyword evidence="3" id="KW-0333">Golgi apparatus</keyword>
<reference evidence="6 7" key="1">
    <citation type="submission" date="2024-02" db="EMBL/GenBank/DDBJ databases">
        <authorList>
            <person name="Daric V."/>
            <person name="Darras S."/>
        </authorList>
    </citation>
    <scope>NUCLEOTIDE SEQUENCE [LARGE SCALE GENOMIC DNA]</scope>
</reference>
<feature type="region of interest" description="Disordered" evidence="4">
    <location>
        <begin position="1"/>
        <end position="37"/>
    </location>
</feature>
<evidence type="ECO:0000313" key="6">
    <source>
        <dbReference type="EMBL" id="CAK8671720.1"/>
    </source>
</evidence>
<comment type="subcellular location">
    <subcellularLocation>
        <location evidence="1">Golgi apparatus</location>
    </subcellularLocation>
</comment>
<dbReference type="InterPro" id="IPR029001">
    <property type="entry name" value="ITPase-like_fam"/>
</dbReference>
<accession>A0ABP0EWB8</accession>
<dbReference type="Gene3D" id="3.90.950.10">
    <property type="match status" value="1"/>
</dbReference>
<comment type="similarity">
    <text evidence="2">Belongs to the PRRC1 family.</text>
</comment>
<evidence type="ECO:0000313" key="7">
    <source>
        <dbReference type="Proteomes" id="UP001642483"/>
    </source>
</evidence>
<sequence length="299" mass="33015">MMEEVAHHEVSTEVSEKTNATAPTPTITTSTTAAPLPNPQLQAAGESIEMSIVEDGLKSQGGVWGWIKSASSNQFVQKVMEKTKTGVDKMITTLDPGMTPYMREGGDINFVVASDKEVKWAAVRDAFQSVFGTATVTGIAAQSNIAPQPVGYTAGLKGCQERIKYLRKAGLIDENQPCIAVENFIVEQIPDHWFDIGCILLDDPVHNITFELFTLSVPVDPDVINGIKQDTPADYDRRWSGMAVTIGEAIQKRHSWIDPSDWHRALTGRSRRDIIYSASLSLAELYRRKLPEKNLEQNI</sequence>
<evidence type="ECO:0000256" key="2">
    <source>
        <dbReference type="ARBA" id="ARBA00010298"/>
    </source>
</evidence>
<evidence type="ECO:0000256" key="4">
    <source>
        <dbReference type="SAM" id="MobiDB-lite"/>
    </source>
</evidence>
<evidence type="ECO:0000256" key="1">
    <source>
        <dbReference type="ARBA" id="ARBA00004555"/>
    </source>
</evidence>
<feature type="compositionally biased region" description="Low complexity" evidence="4">
    <location>
        <begin position="18"/>
        <end position="37"/>
    </location>
</feature>
<keyword evidence="7" id="KW-1185">Reference proteome</keyword>